<dbReference type="AlphaFoldDB" id="A0A9P8YHH5"/>
<organism evidence="1 2">
    <name type="scientific">Microdochium trichocladiopsis</name>
    <dbReference type="NCBI Taxonomy" id="1682393"/>
    <lineage>
        <taxon>Eukaryota</taxon>
        <taxon>Fungi</taxon>
        <taxon>Dikarya</taxon>
        <taxon>Ascomycota</taxon>
        <taxon>Pezizomycotina</taxon>
        <taxon>Sordariomycetes</taxon>
        <taxon>Xylariomycetidae</taxon>
        <taxon>Xylariales</taxon>
        <taxon>Microdochiaceae</taxon>
        <taxon>Microdochium</taxon>
    </lineage>
</organism>
<evidence type="ECO:0000313" key="2">
    <source>
        <dbReference type="Proteomes" id="UP000756346"/>
    </source>
</evidence>
<proteinExistence type="predicted"/>
<protein>
    <submittedName>
        <fullName evidence="1">Uncharacterized protein</fullName>
    </submittedName>
</protein>
<dbReference type="Proteomes" id="UP000756346">
    <property type="component" value="Unassembled WGS sequence"/>
</dbReference>
<name>A0A9P8YHH5_9PEZI</name>
<evidence type="ECO:0000313" key="1">
    <source>
        <dbReference type="EMBL" id="KAH7040370.1"/>
    </source>
</evidence>
<accession>A0A9P8YHH5</accession>
<dbReference type="EMBL" id="JAGTJQ010000001">
    <property type="protein sequence ID" value="KAH7040370.1"/>
    <property type="molecule type" value="Genomic_DNA"/>
</dbReference>
<dbReference type="GeneID" id="70190958"/>
<dbReference type="RefSeq" id="XP_046018425.1">
    <property type="nucleotide sequence ID" value="XM_046161412.1"/>
</dbReference>
<gene>
    <name evidence="1" type="ORF">B0I36DRAFT_391220</name>
</gene>
<reference evidence="1" key="1">
    <citation type="journal article" date="2021" name="Nat. Commun.">
        <title>Genetic determinants of endophytism in the Arabidopsis root mycobiome.</title>
        <authorList>
            <person name="Mesny F."/>
            <person name="Miyauchi S."/>
            <person name="Thiergart T."/>
            <person name="Pickel B."/>
            <person name="Atanasova L."/>
            <person name="Karlsson M."/>
            <person name="Huettel B."/>
            <person name="Barry K.W."/>
            <person name="Haridas S."/>
            <person name="Chen C."/>
            <person name="Bauer D."/>
            <person name="Andreopoulos W."/>
            <person name="Pangilinan J."/>
            <person name="LaButti K."/>
            <person name="Riley R."/>
            <person name="Lipzen A."/>
            <person name="Clum A."/>
            <person name="Drula E."/>
            <person name="Henrissat B."/>
            <person name="Kohler A."/>
            <person name="Grigoriev I.V."/>
            <person name="Martin F.M."/>
            <person name="Hacquard S."/>
        </authorList>
    </citation>
    <scope>NUCLEOTIDE SEQUENCE</scope>
    <source>
        <strain evidence="1">MPI-CAGE-CH-0230</strain>
    </source>
</reference>
<sequence>MASRRHCTSGDTIGTVAAILLPQRLDHIGGCISSLVPAQWFAVLPRAMNLFMSLMMTVPAFHGSVPQSYGLGCACIIGHSGPLVSCSRRRLRLSGAYCRSGVEKCPRVASAVATSATLDSHAYLAKGPSPWAILLPCCGGSPSKQEVKAPPSYLGDNLAAYITQGPSYTSADVVPKVLKLPNPSVIIAHTQKLAAERPHLAQAFQLVLETCQTQFHIITRIPTLWSLQLHPH</sequence>
<comment type="caution">
    <text evidence="1">The sequence shown here is derived from an EMBL/GenBank/DDBJ whole genome shotgun (WGS) entry which is preliminary data.</text>
</comment>
<keyword evidence="2" id="KW-1185">Reference proteome</keyword>